<gene>
    <name evidence="2" type="ORF">KD144_19725</name>
</gene>
<protein>
    <submittedName>
        <fullName evidence="2">Transposase</fullName>
    </submittedName>
</protein>
<dbReference type="AlphaFoldDB" id="A0A941GF87"/>
<accession>A0A941GF87</accession>
<comment type="caution">
    <text evidence="2">The sequence shown here is derived from an EMBL/GenBank/DDBJ whole genome shotgun (WGS) entry which is preliminary data.</text>
</comment>
<sequence length="57" mass="6077">MIQALQGLRGIALVLATSIAAEIGAFRRFANPKGLRGLIPSESSSGDTKCLLHYHLL</sequence>
<feature type="domain" description="Transposase IS116/IS110/IS902 C-terminal" evidence="1">
    <location>
        <begin position="3"/>
        <end position="50"/>
    </location>
</feature>
<dbReference type="GO" id="GO:0006313">
    <property type="term" value="P:DNA transposition"/>
    <property type="evidence" value="ECO:0007669"/>
    <property type="project" value="InterPro"/>
</dbReference>
<dbReference type="EMBL" id="JAGTPX010000026">
    <property type="protein sequence ID" value="MBR8671766.1"/>
    <property type="molecule type" value="Genomic_DNA"/>
</dbReference>
<proteinExistence type="predicted"/>
<evidence type="ECO:0000313" key="2">
    <source>
        <dbReference type="EMBL" id="MBR8671766.1"/>
    </source>
</evidence>
<dbReference type="InterPro" id="IPR003346">
    <property type="entry name" value="Transposase_20"/>
</dbReference>
<name>A0A941GF87_NIACI</name>
<organism evidence="2">
    <name type="scientific">Niallia circulans</name>
    <name type="common">Bacillus circulans</name>
    <dbReference type="NCBI Taxonomy" id="1397"/>
    <lineage>
        <taxon>Bacteria</taxon>
        <taxon>Bacillati</taxon>
        <taxon>Bacillota</taxon>
        <taxon>Bacilli</taxon>
        <taxon>Bacillales</taxon>
        <taxon>Bacillaceae</taxon>
        <taxon>Niallia</taxon>
    </lineage>
</organism>
<dbReference type="GO" id="GO:0003677">
    <property type="term" value="F:DNA binding"/>
    <property type="evidence" value="ECO:0007669"/>
    <property type="project" value="InterPro"/>
</dbReference>
<evidence type="ECO:0000259" key="1">
    <source>
        <dbReference type="Pfam" id="PF02371"/>
    </source>
</evidence>
<dbReference type="Pfam" id="PF02371">
    <property type="entry name" value="Transposase_20"/>
    <property type="match status" value="1"/>
</dbReference>
<dbReference type="GO" id="GO:0004803">
    <property type="term" value="F:transposase activity"/>
    <property type="evidence" value="ECO:0007669"/>
    <property type="project" value="InterPro"/>
</dbReference>
<reference evidence="2" key="1">
    <citation type="submission" date="2021-04" db="EMBL/GenBank/DDBJ databases">
        <title>Genomic analysis of electroactive and textile dye degrading Bacillus circulans strain: DC10 isolated from constructed wetland-microbial fuel cells treating textile dye wastewaters.</title>
        <authorList>
            <person name="Patel D.U."/>
            <person name="Desai C.R."/>
        </authorList>
    </citation>
    <scope>NUCLEOTIDE SEQUENCE</scope>
    <source>
        <strain evidence="2">DC10</strain>
    </source>
</reference>
<dbReference type="RefSeq" id="WP_212121027.1">
    <property type="nucleotide sequence ID" value="NZ_JAGTPX020000026.1"/>
</dbReference>